<dbReference type="Pfam" id="PF12570">
    <property type="entry name" value="DUF3750"/>
    <property type="match status" value="1"/>
</dbReference>
<evidence type="ECO:0000313" key="1">
    <source>
        <dbReference type="EMBL" id="GLK82597.1"/>
    </source>
</evidence>
<evidence type="ECO:0008006" key="3">
    <source>
        <dbReference type="Google" id="ProtNLM"/>
    </source>
</evidence>
<dbReference type="RefSeq" id="WP_309299313.1">
    <property type="nucleotide sequence ID" value="NZ_BSFM01000003.1"/>
</dbReference>
<dbReference type="Proteomes" id="UP001143330">
    <property type="component" value="Unassembled WGS sequence"/>
</dbReference>
<name>A0A9W6JSS1_9HYPH</name>
<keyword evidence="2" id="KW-1185">Reference proteome</keyword>
<comment type="caution">
    <text evidence="1">The sequence shown here is derived from an EMBL/GenBank/DDBJ whole genome shotgun (WGS) entry which is preliminary data.</text>
</comment>
<organism evidence="1 2">
    <name type="scientific">Ancylobacter defluvii</name>
    <dbReference type="NCBI Taxonomy" id="1282440"/>
    <lineage>
        <taxon>Bacteria</taxon>
        <taxon>Pseudomonadati</taxon>
        <taxon>Pseudomonadota</taxon>
        <taxon>Alphaproteobacteria</taxon>
        <taxon>Hyphomicrobiales</taxon>
        <taxon>Xanthobacteraceae</taxon>
        <taxon>Ancylobacter</taxon>
    </lineage>
</organism>
<evidence type="ECO:0000313" key="2">
    <source>
        <dbReference type="Proteomes" id="UP001143330"/>
    </source>
</evidence>
<protein>
    <recommendedName>
        <fullName evidence="3">DUF3750 domain-containing protein</fullName>
    </recommendedName>
</protein>
<dbReference type="AlphaFoldDB" id="A0A9W6JSS1"/>
<sequence length="263" mass="28199">MQALDFAAGPRTLCAMLRATRFVRLGLLLFFALPLAAHALVTWQTSDLSIGWRSADWSSTGTLPAAPQMPEAMVRIYCAPVGGWRSIFAVHCWVVYKEAGAAAYQRYDVMGYSGVPIRHNRFPPDGKWYGNTPELVAETTGTAAAALIPKVKAAIADYPFAGMGDYVIWPGPNSNTFIAHVVRQVPELQAVLPSTAIGKDFPVDGQWLDWAPSRTGVTASLGGYAGLTLAWVEGVEINVLGAVAGLDLRQPGIKLPGFGRIGL</sequence>
<accession>A0A9W6JSS1</accession>
<gene>
    <name evidence="1" type="ORF">GCM10017653_06660</name>
</gene>
<dbReference type="InterPro" id="IPR022224">
    <property type="entry name" value="DUF3750"/>
</dbReference>
<proteinExistence type="predicted"/>
<dbReference type="EMBL" id="BSFM01000003">
    <property type="protein sequence ID" value="GLK82597.1"/>
    <property type="molecule type" value="Genomic_DNA"/>
</dbReference>
<reference evidence="1" key="1">
    <citation type="journal article" date="2014" name="Int. J. Syst. Evol. Microbiol.">
        <title>Complete genome sequence of Corynebacterium casei LMG S-19264T (=DSM 44701T), isolated from a smear-ripened cheese.</title>
        <authorList>
            <consortium name="US DOE Joint Genome Institute (JGI-PGF)"/>
            <person name="Walter F."/>
            <person name="Albersmeier A."/>
            <person name="Kalinowski J."/>
            <person name="Ruckert C."/>
        </authorList>
    </citation>
    <scope>NUCLEOTIDE SEQUENCE</scope>
    <source>
        <strain evidence="1">VKM B-2789</strain>
    </source>
</reference>
<reference evidence="1" key="2">
    <citation type="submission" date="2023-01" db="EMBL/GenBank/DDBJ databases">
        <authorList>
            <person name="Sun Q."/>
            <person name="Evtushenko L."/>
        </authorList>
    </citation>
    <scope>NUCLEOTIDE SEQUENCE</scope>
    <source>
        <strain evidence="1">VKM B-2789</strain>
    </source>
</reference>